<dbReference type="PANTHER" id="PTHR43540:SF7">
    <property type="entry name" value="ISOCHORISMATASE FAMILY PROTEIN YECD"/>
    <property type="match status" value="1"/>
</dbReference>
<evidence type="ECO:0000313" key="4">
    <source>
        <dbReference type="Proteomes" id="UP000030145"/>
    </source>
</evidence>
<proteinExistence type="predicted"/>
<evidence type="ECO:0000256" key="1">
    <source>
        <dbReference type="ARBA" id="ARBA00022801"/>
    </source>
</evidence>
<sequence length="189" mass="20594">MTRRFLRRLHPMHALIVVDAQKGILSWSPAEVVDPFIADISALANAFHQAQLPVVWLHATGLPAGEVDNPIPEPEQLPEDFAELDDRLPVEPSDIHIYKQRTWSAFTKSDLADQLRALGVDTVALVGGATGAGVESSARSAYDEGFNVLAVRDILHDPNPARHEHALTHDFPSFGKVVTAAELRESIAG</sequence>
<comment type="caution">
    <text evidence="3">The sequence shown here is derived from an EMBL/GenBank/DDBJ whole genome shotgun (WGS) entry which is preliminary data.</text>
</comment>
<dbReference type="CDD" id="cd00431">
    <property type="entry name" value="cysteine_hydrolases"/>
    <property type="match status" value="1"/>
</dbReference>
<name>A0A0A2DQV7_9CORY</name>
<reference evidence="3 4" key="1">
    <citation type="submission" date="2014-10" db="EMBL/GenBank/DDBJ databases">
        <title>Whole Genome sequence of Corynebacterium auriscanis strain CIP 106629.</title>
        <authorList>
            <person name="Hassan S.S."/>
            <person name="Jamal S.B."/>
            <person name="Tiwari S."/>
            <person name="Oliveira L.D.C."/>
            <person name="Souza F."/>
            <person name="Mariano D.C."/>
            <person name="Almeida S."/>
            <person name="Dorella F."/>
            <person name="Pereira F."/>
            <person name="Carvalho A."/>
            <person name="Leal C.A."/>
            <person name="Soares S.D.C."/>
            <person name="Figueiredo H.C."/>
            <person name="Silva A."/>
            <person name="Azevedo V.A."/>
        </authorList>
    </citation>
    <scope>NUCLEOTIDE SEQUENCE [LARGE SCALE GENOMIC DNA]</scope>
    <source>
        <strain evidence="3 4">CIP 106629</strain>
    </source>
</reference>
<keyword evidence="4" id="KW-1185">Reference proteome</keyword>
<dbReference type="InterPro" id="IPR036380">
    <property type="entry name" value="Isochorismatase-like_sf"/>
</dbReference>
<dbReference type="Gene3D" id="3.40.50.850">
    <property type="entry name" value="Isochorismatase-like"/>
    <property type="match status" value="1"/>
</dbReference>
<evidence type="ECO:0000313" key="3">
    <source>
        <dbReference type="EMBL" id="KGM19246.1"/>
    </source>
</evidence>
<dbReference type="GO" id="GO:0016787">
    <property type="term" value="F:hydrolase activity"/>
    <property type="evidence" value="ECO:0007669"/>
    <property type="project" value="UniProtKB-KW"/>
</dbReference>
<dbReference type="InterPro" id="IPR050272">
    <property type="entry name" value="Isochorismatase-like_hydrls"/>
</dbReference>
<keyword evidence="1" id="KW-0378">Hydrolase</keyword>
<accession>A0A0A2DQV7</accession>
<evidence type="ECO:0000259" key="2">
    <source>
        <dbReference type="Pfam" id="PF00857"/>
    </source>
</evidence>
<protein>
    <recommendedName>
        <fullName evidence="2">Isochorismatase-like domain-containing protein</fullName>
    </recommendedName>
</protein>
<dbReference type="SUPFAM" id="SSF52499">
    <property type="entry name" value="Isochorismatase-like hydrolases"/>
    <property type="match status" value="1"/>
</dbReference>
<dbReference type="EMBL" id="JRVJ01000003">
    <property type="protein sequence ID" value="KGM19246.1"/>
    <property type="molecule type" value="Genomic_DNA"/>
</dbReference>
<organism evidence="3 4">
    <name type="scientific">Corynebacterium auriscanis</name>
    <dbReference type="NCBI Taxonomy" id="99807"/>
    <lineage>
        <taxon>Bacteria</taxon>
        <taxon>Bacillati</taxon>
        <taxon>Actinomycetota</taxon>
        <taxon>Actinomycetes</taxon>
        <taxon>Mycobacteriales</taxon>
        <taxon>Corynebacteriaceae</taxon>
        <taxon>Corynebacterium</taxon>
    </lineage>
</organism>
<dbReference type="Proteomes" id="UP000030145">
    <property type="component" value="Unassembled WGS sequence"/>
</dbReference>
<dbReference type="AlphaFoldDB" id="A0A0A2DQV7"/>
<dbReference type="InterPro" id="IPR000868">
    <property type="entry name" value="Isochorismatase-like_dom"/>
</dbReference>
<feature type="domain" description="Isochorismatase-like" evidence="2">
    <location>
        <begin position="14"/>
        <end position="182"/>
    </location>
</feature>
<gene>
    <name evidence="3" type="ORF">MA47_03155</name>
</gene>
<dbReference type="PANTHER" id="PTHR43540">
    <property type="entry name" value="PEROXYUREIDOACRYLATE/UREIDOACRYLATE AMIDOHYDROLASE-RELATED"/>
    <property type="match status" value="1"/>
</dbReference>
<dbReference type="Pfam" id="PF00857">
    <property type="entry name" value="Isochorismatase"/>
    <property type="match status" value="1"/>
</dbReference>